<name>A0A9P7RLT4_9AGAR</name>
<feature type="compositionally biased region" description="Basic and acidic residues" evidence="4">
    <location>
        <begin position="843"/>
        <end position="857"/>
    </location>
</feature>
<feature type="compositionally biased region" description="Polar residues" evidence="4">
    <location>
        <begin position="665"/>
        <end position="677"/>
    </location>
</feature>
<proteinExistence type="inferred from homology"/>
<dbReference type="OrthoDB" id="29013at2759"/>
<evidence type="ECO:0000313" key="5">
    <source>
        <dbReference type="EMBL" id="KAG7085581.1"/>
    </source>
</evidence>
<dbReference type="SUPFAM" id="SSF48452">
    <property type="entry name" value="TPR-like"/>
    <property type="match status" value="1"/>
</dbReference>
<feature type="compositionally biased region" description="Polar residues" evidence="4">
    <location>
        <begin position="858"/>
        <end position="869"/>
    </location>
</feature>
<feature type="region of interest" description="Disordered" evidence="4">
    <location>
        <begin position="656"/>
        <end position="701"/>
    </location>
</feature>
<dbReference type="EMBL" id="CM032191">
    <property type="protein sequence ID" value="KAG7085581.1"/>
    <property type="molecule type" value="Genomic_DNA"/>
</dbReference>
<keyword evidence="6" id="KW-1185">Reference proteome</keyword>
<evidence type="ECO:0008006" key="7">
    <source>
        <dbReference type="Google" id="ProtNLM"/>
    </source>
</evidence>
<dbReference type="Pfam" id="PF13181">
    <property type="entry name" value="TPR_8"/>
    <property type="match status" value="1"/>
</dbReference>
<dbReference type="GeneID" id="66072212"/>
<reference evidence="5" key="1">
    <citation type="journal article" date="2021" name="Genome Biol. Evol.">
        <title>The assembled and annotated genome of the fairy-ring fungus Marasmius oreades.</title>
        <authorList>
            <person name="Hiltunen M."/>
            <person name="Ament-Velasquez S.L."/>
            <person name="Johannesson H."/>
        </authorList>
    </citation>
    <scope>NUCLEOTIDE SEQUENCE</scope>
    <source>
        <strain evidence="5">03SP1</strain>
    </source>
</reference>
<feature type="compositionally biased region" description="Polar residues" evidence="4">
    <location>
        <begin position="686"/>
        <end position="696"/>
    </location>
</feature>
<feature type="compositionally biased region" description="Pro residues" evidence="4">
    <location>
        <begin position="994"/>
        <end position="1007"/>
    </location>
</feature>
<evidence type="ECO:0000313" key="6">
    <source>
        <dbReference type="Proteomes" id="UP001049176"/>
    </source>
</evidence>
<feature type="region of interest" description="Disordered" evidence="4">
    <location>
        <begin position="988"/>
        <end position="1013"/>
    </location>
</feature>
<comment type="similarity">
    <text evidence="2">Belongs to the YPP1 family.</text>
</comment>
<comment type="function">
    <text evidence="1">Involved in endocytosis.</text>
</comment>
<dbReference type="InterPro" id="IPR051722">
    <property type="entry name" value="Endocytosis_PI4K-reg_protein"/>
</dbReference>
<dbReference type="PROSITE" id="PS50005">
    <property type="entry name" value="TPR"/>
    <property type="match status" value="1"/>
</dbReference>
<evidence type="ECO:0000256" key="2">
    <source>
        <dbReference type="ARBA" id="ARBA00038251"/>
    </source>
</evidence>
<feature type="region of interest" description="Disordered" evidence="4">
    <location>
        <begin position="836"/>
        <end position="964"/>
    </location>
</feature>
<dbReference type="RefSeq" id="XP_043002052.1">
    <property type="nucleotide sequence ID" value="XM_043160096.1"/>
</dbReference>
<gene>
    <name evidence="5" type="ORF">E1B28_003136</name>
</gene>
<dbReference type="Proteomes" id="UP001049176">
    <property type="component" value="Chromosome 11"/>
</dbReference>
<feature type="compositionally biased region" description="Basic and acidic residues" evidence="4">
    <location>
        <begin position="884"/>
        <end position="915"/>
    </location>
</feature>
<evidence type="ECO:0000256" key="3">
    <source>
        <dbReference type="PROSITE-ProRule" id="PRU00339"/>
    </source>
</evidence>
<dbReference type="InterPro" id="IPR011990">
    <property type="entry name" value="TPR-like_helical_dom_sf"/>
</dbReference>
<sequence>MSTPKERHYWTQLRAALTAGQWTSPQPAKAPNGSPLPWSELFRKFNKHCKGYSDVAEVASQTHVLSLLLSANSKDEDQDQPVKSEEYPLDLGDECILPSERIQEATNGYEILKKLESSNFDTLNFALAYYAYALGKPSECHQHLNKVPDVSHVQNHIPLPSTMRASTLLKVPGESVTTDTASSTSGVSSFATDVSSTMAEIKDGRGWAIVETIRTLCLQGMAHEKLHPNTPRRALDTYAAAFPILTIIESELVSGVAPASSGKIDFSSFTRFREVWRWVERLLWRAIVLASRLLNIHHDHKQINQCKSNDSIWTWLDHYSSCSVYWPSNFRTSHRSTISVLYLRALVLRHSTSPPVVYVSISESPKPPPWMHIARSVVQEYRAILNISTKFPRAGERNHKVEDFVDLCVAVWEASGAVGDYTGWVLDVLWWATRLTFNSYRVLRHMTRLLYVSGDTSLAKRTLRLYVQVVGKAFQASRAGASTDVDTDQKWVETLVFGIRILCRSSLASLTSSPCVQEELDDLREAGSLVAKAKGRLDRENKVLAARVELAEGVWDTAMAIREQDPHTRPDRIASAHSHFLRSIEISPTPSAHYHLALSFARPGLQQDLTQAIVHAGAAIEGEPGEIRYWHLMGLLSAASELWDAAQGALEVAASIGEPPKADNESNIEGTPSTNKRSLPEINGQDYASPNGTSNLRIEGLPAGHPELQSAIEKEEDLPPRFILEQGVDAIPTASTLLNPATNHPPPSRHERFEHALQVRMSQIAVTEYVEGVEGASGKLPEVFQWIAEKKGATGDQSMYTASNSLAIPNPGAARNSIDGNHSADMKLRSPSELALTAPTSHSGHEKLSHEPGEKTEQSPLSQTASDSLQPPIPITVSPATPDATEKTSFDQSEKADKETVKRTLQPERERDSSKPKKMQQMLKNHVHKGSARISTISKKIGHGVVRNGPLKRSNSTPDFSGLLRSPSYQASSIHSRKRVTSFLVPSESVFGESPPPPPPPTLPPTSQPSNWNNRTVREKRLLSDLWLMSAATFRRLGKIEQAKGAIQEAEVRDENNPGVWVQLGLYHIAMGQKQHAIDSLQKALFICPDDVAALVHLSRIYLFPGETINHADNVVPDNVDLVAGLLSHLTEGPGWDVPEAWYFLAKAYGMQGRRGRERDCLDVALRLSEKRGVRDINASLGWCL</sequence>
<protein>
    <recommendedName>
        <fullName evidence="7">TPR-like protein</fullName>
    </recommendedName>
</protein>
<evidence type="ECO:0000256" key="4">
    <source>
        <dbReference type="SAM" id="MobiDB-lite"/>
    </source>
</evidence>
<dbReference type="Gene3D" id="1.25.40.10">
    <property type="entry name" value="Tetratricopeptide repeat domain"/>
    <property type="match status" value="2"/>
</dbReference>
<keyword evidence="3" id="KW-0802">TPR repeat</keyword>
<accession>A0A9P7RLT4</accession>
<dbReference type="KEGG" id="more:E1B28_003136"/>
<comment type="caution">
    <text evidence="5">The sequence shown here is derived from an EMBL/GenBank/DDBJ whole genome shotgun (WGS) entry which is preliminary data.</text>
</comment>
<dbReference type="SMART" id="SM00028">
    <property type="entry name" value="TPR"/>
    <property type="match status" value="3"/>
</dbReference>
<dbReference type="PANTHER" id="PTHR23083">
    <property type="entry name" value="TETRATRICOPEPTIDE REPEAT PROTEIN, TPR"/>
    <property type="match status" value="1"/>
</dbReference>
<feature type="repeat" description="TPR" evidence="3">
    <location>
        <begin position="1058"/>
        <end position="1091"/>
    </location>
</feature>
<evidence type="ECO:0000256" key="1">
    <source>
        <dbReference type="ARBA" id="ARBA00002550"/>
    </source>
</evidence>
<dbReference type="InterPro" id="IPR019734">
    <property type="entry name" value="TPR_rpt"/>
</dbReference>
<dbReference type="PANTHER" id="PTHR23083:SF464">
    <property type="entry name" value="TETRATRICOPEPTIDE REPEAT DOMAIN 7, ISOFORM A"/>
    <property type="match status" value="1"/>
</dbReference>
<dbReference type="AlphaFoldDB" id="A0A9P7RLT4"/>
<organism evidence="5 6">
    <name type="scientific">Marasmius oreades</name>
    <name type="common">fairy-ring Marasmius</name>
    <dbReference type="NCBI Taxonomy" id="181124"/>
    <lineage>
        <taxon>Eukaryota</taxon>
        <taxon>Fungi</taxon>
        <taxon>Dikarya</taxon>
        <taxon>Basidiomycota</taxon>
        <taxon>Agaricomycotina</taxon>
        <taxon>Agaricomycetes</taxon>
        <taxon>Agaricomycetidae</taxon>
        <taxon>Agaricales</taxon>
        <taxon>Marasmiineae</taxon>
        <taxon>Marasmiaceae</taxon>
        <taxon>Marasmius</taxon>
    </lineage>
</organism>